<dbReference type="Proteomes" id="UP001219605">
    <property type="component" value="Chromosome"/>
</dbReference>
<dbReference type="RefSeq" id="WP_275032787.1">
    <property type="nucleotide sequence ID" value="NZ_CP118615.1"/>
</dbReference>
<dbReference type="InterPro" id="IPR004360">
    <property type="entry name" value="Glyas_Fos-R_dOase_dom"/>
</dbReference>
<keyword evidence="3" id="KW-1185">Reference proteome</keyword>
<organism evidence="2 3">
    <name type="scientific">Micromonospora cathayae</name>
    <dbReference type="NCBI Taxonomy" id="3028804"/>
    <lineage>
        <taxon>Bacteria</taxon>
        <taxon>Bacillati</taxon>
        <taxon>Actinomycetota</taxon>
        <taxon>Actinomycetes</taxon>
        <taxon>Micromonosporales</taxon>
        <taxon>Micromonosporaceae</taxon>
        <taxon>Micromonospora</taxon>
    </lineage>
</organism>
<dbReference type="EMBL" id="CP118615">
    <property type="protein sequence ID" value="WDZ86011.1"/>
    <property type="molecule type" value="Genomic_DNA"/>
</dbReference>
<sequence>MTSAVPPSSPVVVGLPIADRTTSFRFYRDALGLTTVGEPATDGIPEPLQFVVNEGLRLMLVPTGGFGWVVGPHEVAPRGQSECLLGLTLSTPEEVDLLVERARSAGADVVTGPAQQPWGYSAVFADPDGHLWMLSVPPTG</sequence>
<reference evidence="2 3" key="1">
    <citation type="submission" date="2023-02" db="EMBL/GenBank/DDBJ databases">
        <authorList>
            <person name="Mo P."/>
        </authorList>
    </citation>
    <scope>NUCLEOTIDE SEQUENCE [LARGE SCALE GENOMIC DNA]</scope>
    <source>
        <strain evidence="2 3">HUAS 3</strain>
    </source>
</reference>
<accession>A0ABY7ZT80</accession>
<feature type="domain" description="VOC" evidence="1">
    <location>
        <begin position="9"/>
        <end position="137"/>
    </location>
</feature>
<dbReference type="PANTHER" id="PTHR36503">
    <property type="entry name" value="BLR2520 PROTEIN"/>
    <property type="match status" value="1"/>
</dbReference>
<dbReference type="Pfam" id="PF00903">
    <property type="entry name" value="Glyoxalase"/>
    <property type="match status" value="1"/>
</dbReference>
<dbReference type="SUPFAM" id="SSF54593">
    <property type="entry name" value="Glyoxalase/Bleomycin resistance protein/Dihydroxybiphenyl dioxygenase"/>
    <property type="match status" value="1"/>
</dbReference>
<evidence type="ECO:0000313" key="2">
    <source>
        <dbReference type="EMBL" id="WDZ86011.1"/>
    </source>
</evidence>
<evidence type="ECO:0000313" key="3">
    <source>
        <dbReference type="Proteomes" id="UP001219605"/>
    </source>
</evidence>
<dbReference type="PROSITE" id="PS51819">
    <property type="entry name" value="VOC"/>
    <property type="match status" value="1"/>
</dbReference>
<dbReference type="InterPro" id="IPR037523">
    <property type="entry name" value="VOC_core"/>
</dbReference>
<dbReference type="InterPro" id="IPR029068">
    <property type="entry name" value="Glyas_Bleomycin-R_OHBP_Dase"/>
</dbReference>
<proteinExistence type="predicted"/>
<evidence type="ECO:0000259" key="1">
    <source>
        <dbReference type="PROSITE" id="PS51819"/>
    </source>
</evidence>
<dbReference type="PANTHER" id="PTHR36503:SF1">
    <property type="entry name" value="BLR2520 PROTEIN"/>
    <property type="match status" value="1"/>
</dbReference>
<dbReference type="Gene3D" id="3.10.180.10">
    <property type="entry name" value="2,3-Dihydroxybiphenyl 1,2-Dioxygenase, domain 1"/>
    <property type="match status" value="1"/>
</dbReference>
<name>A0ABY7ZT80_9ACTN</name>
<gene>
    <name evidence="2" type="ORF">PVK37_06175</name>
</gene>
<protein>
    <submittedName>
        <fullName evidence="2">VOC family protein</fullName>
    </submittedName>
</protein>